<reference evidence="1 2" key="1">
    <citation type="submission" date="2019-05" db="EMBL/GenBank/DDBJ databases">
        <title>Genome sequences of Thalassotalea litorea 1K03283.</title>
        <authorList>
            <person name="Zhang D."/>
        </authorList>
    </citation>
    <scope>NUCLEOTIDE SEQUENCE [LARGE SCALE GENOMIC DNA]</scope>
    <source>
        <strain evidence="1 2">MCCC 1K03283</strain>
    </source>
</reference>
<dbReference type="Pfam" id="PF00132">
    <property type="entry name" value="Hexapep"/>
    <property type="match status" value="1"/>
</dbReference>
<comment type="caution">
    <text evidence="1">The sequence shown here is derived from an EMBL/GenBank/DDBJ whole genome shotgun (WGS) entry which is preliminary data.</text>
</comment>
<sequence>MIFQLDDHKPVIDSSCFVADNATVIGRVTLKANASVWFNVVIRADNDTVTIGEGSNIQDASVLHIDPGFPLTIGKAVTIGHKVMLHGCDIGDGSLIGINAVVLNGAKIGKNCLIGANALVTENMEIPDGSLVLGSPAKIVKTLNEQQQQQIRSGAAHYVENAKRYKAGLKSLKQAGGRFQG</sequence>
<protein>
    <submittedName>
        <fullName evidence="1">Gamma carbonic anhydrase family protein</fullName>
    </submittedName>
</protein>
<dbReference type="EMBL" id="VCBC01000002">
    <property type="protein sequence ID" value="TLU67635.1"/>
    <property type="molecule type" value="Genomic_DNA"/>
</dbReference>
<accession>A0A5R9IQ20</accession>
<dbReference type="InterPro" id="IPR001451">
    <property type="entry name" value="Hexapep"/>
</dbReference>
<dbReference type="PANTHER" id="PTHR13061:SF29">
    <property type="entry name" value="GAMMA CARBONIC ANHYDRASE-LIKE 1, MITOCHONDRIAL-RELATED"/>
    <property type="match status" value="1"/>
</dbReference>
<dbReference type="Proteomes" id="UP000307790">
    <property type="component" value="Unassembled WGS sequence"/>
</dbReference>
<dbReference type="SUPFAM" id="SSF51161">
    <property type="entry name" value="Trimeric LpxA-like enzymes"/>
    <property type="match status" value="1"/>
</dbReference>
<dbReference type="Gene3D" id="2.160.10.10">
    <property type="entry name" value="Hexapeptide repeat proteins"/>
    <property type="match status" value="1"/>
</dbReference>
<dbReference type="InterPro" id="IPR050484">
    <property type="entry name" value="Transf_Hexapept/Carb_Anhydrase"/>
</dbReference>
<dbReference type="CDD" id="cd04645">
    <property type="entry name" value="LbH_gamma_CA_like"/>
    <property type="match status" value="1"/>
</dbReference>
<keyword evidence="2" id="KW-1185">Reference proteome</keyword>
<dbReference type="AlphaFoldDB" id="A0A5R9IQ20"/>
<dbReference type="RefSeq" id="WP_138318238.1">
    <property type="nucleotide sequence ID" value="NZ_VCBC01000002.1"/>
</dbReference>
<organism evidence="1 2">
    <name type="scientific">Thalassotalea litorea</name>
    <dbReference type="NCBI Taxonomy" id="2020715"/>
    <lineage>
        <taxon>Bacteria</taxon>
        <taxon>Pseudomonadati</taxon>
        <taxon>Pseudomonadota</taxon>
        <taxon>Gammaproteobacteria</taxon>
        <taxon>Alteromonadales</taxon>
        <taxon>Colwelliaceae</taxon>
        <taxon>Thalassotalea</taxon>
    </lineage>
</organism>
<dbReference type="InterPro" id="IPR011004">
    <property type="entry name" value="Trimer_LpxA-like_sf"/>
</dbReference>
<gene>
    <name evidence="1" type="ORF">FE810_01430</name>
</gene>
<evidence type="ECO:0000313" key="1">
    <source>
        <dbReference type="EMBL" id="TLU67635.1"/>
    </source>
</evidence>
<dbReference type="InterPro" id="IPR047324">
    <property type="entry name" value="LbH_gamma_CA-like"/>
</dbReference>
<evidence type="ECO:0000313" key="2">
    <source>
        <dbReference type="Proteomes" id="UP000307790"/>
    </source>
</evidence>
<name>A0A5R9IQ20_9GAMM</name>
<dbReference type="PANTHER" id="PTHR13061">
    <property type="entry name" value="DYNACTIN SUBUNIT P25"/>
    <property type="match status" value="1"/>
</dbReference>
<dbReference type="OrthoDB" id="9803036at2"/>
<proteinExistence type="predicted"/>